<dbReference type="InterPro" id="IPR032675">
    <property type="entry name" value="LRR_dom_sf"/>
</dbReference>
<keyword evidence="4" id="KW-1185">Reference proteome</keyword>
<dbReference type="PANTHER" id="PTHR34145">
    <property type="entry name" value="OS02G0105600 PROTEIN"/>
    <property type="match status" value="1"/>
</dbReference>
<evidence type="ECO:0000259" key="2">
    <source>
        <dbReference type="Pfam" id="PF23622"/>
    </source>
</evidence>
<dbReference type="Pfam" id="PF00646">
    <property type="entry name" value="F-box"/>
    <property type="match status" value="1"/>
</dbReference>
<dbReference type="InterPro" id="IPR053772">
    <property type="entry name" value="At1g61320/At1g61330-like"/>
</dbReference>
<dbReference type="AlphaFoldDB" id="A0AAD8SHA3"/>
<dbReference type="Pfam" id="PF23622">
    <property type="entry name" value="LRR_At1g61320_AtMIF1"/>
    <property type="match status" value="1"/>
</dbReference>
<evidence type="ECO:0008006" key="5">
    <source>
        <dbReference type="Google" id="ProtNLM"/>
    </source>
</evidence>
<dbReference type="Proteomes" id="UP001231189">
    <property type="component" value="Unassembled WGS sequence"/>
</dbReference>
<dbReference type="InterPro" id="IPR055357">
    <property type="entry name" value="LRR_At1g61320_AtMIF1"/>
</dbReference>
<reference evidence="3" key="1">
    <citation type="submission" date="2023-07" db="EMBL/GenBank/DDBJ databases">
        <title>A chromosome-level genome assembly of Lolium multiflorum.</title>
        <authorList>
            <person name="Chen Y."/>
            <person name="Copetti D."/>
            <person name="Kolliker R."/>
            <person name="Studer B."/>
        </authorList>
    </citation>
    <scope>NUCLEOTIDE SEQUENCE</scope>
    <source>
        <strain evidence="3">02402/16</strain>
        <tissue evidence="3">Leaf</tissue>
    </source>
</reference>
<accession>A0AAD8SHA3</accession>
<protein>
    <recommendedName>
        <fullName evidence="5">F-box domain-containing protein</fullName>
    </recommendedName>
</protein>
<proteinExistence type="predicted"/>
<dbReference type="SUPFAM" id="SSF52058">
    <property type="entry name" value="L domain-like"/>
    <property type="match status" value="1"/>
</dbReference>
<dbReference type="EMBL" id="JAUUTY010000004">
    <property type="protein sequence ID" value="KAK1652117.1"/>
    <property type="molecule type" value="Genomic_DNA"/>
</dbReference>
<evidence type="ECO:0000313" key="3">
    <source>
        <dbReference type="EMBL" id="KAK1652117.1"/>
    </source>
</evidence>
<feature type="domain" description="F-box" evidence="1">
    <location>
        <begin position="33"/>
        <end position="65"/>
    </location>
</feature>
<feature type="domain" description="At1g61320/AtMIF1 LRR" evidence="2">
    <location>
        <begin position="109"/>
        <end position="355"/>
    </location>
</feature>
<name>A0AAD8SHA3_LOLMU</name>
<dbReference type="InterPro" id="IPR001810">
    <property type="entry name" value="F-box_dom"/>
</dbReference>
<dbReference type="SUPFAM" id="SSF81383">
    <property type="entry name" value="F-box domain"/>
    <property type="match status" value="1"/>
</dbReference>
<dbReference type="Gene3D" id="3.80.10.10">
    <property type="entry name" value="Ribonuclease Inhibitor"/>
    <property type="match status" value="1"/>
</dbReference>
<organism evidence="3 4">
    <name type="scientific">Lolium multiflorum</name>
    <name type="common">Italian ryegrass</name>
    <name type="synonym">Lolium perenne subsp. multiflorum</name>
    <dbReference type="NCBI Taxonomy" id="4521"/>
    <lineage>
        <taxon>Eukaryota</taxon>
        <taxon>Viridiplantae</taxon>
        <taxon>Streptophyta</taxon>
        <taxon>Embryophyta</taxon>
        <taxon>Tracheophyta</taxon>
        <taxon>Spermatophyta</taxon>
        <taxon>Magnoliopsida</taxon>
        <taxon>Liliopsida</taxon>
        <taxon>Poales</taxon>
        <taxon>Poaceae</taxon>
        <taxon>BOP clade</taxon>
        <taxon>Pooideae</taxon>
        <taxon>Poodae</taxon>
        <taxon>Poeae</taxon>
        <taxon>Poeae Chloroplast Group 2 (Poeae type)</taxon>
        <taxon>Loliodinae</taxon>
        <taxon>Loliinae</taxon>
        <taxon>Lolium</taxon>
    </lineage>
</organism>
<comment type="caution">
    <text evidence="3">The sequence shown here is derived from an EMBL/GenBank/DDBJ whole genome shotgun (WGS) entry which is preliminary data.</text>
</comment>
<dbReference type="InterPro" id="IPR036047">
    <property type="entry name" value="F-box-like_dom_sf"/>
</dbReference>
<evidence type="ECO:0000259" key="1">
    <source>
        <dbReference type="Pfam" id="PF00646"/>
    </source>
</evidence>
<evidence type="ECO:0000313" key="4">
    <source>
        <dbReference type="Proteomes" id="UP001231189"/>
    </source>
</evidence>
<dbReference type="PANTHER" id="PTHR34145:SF61">
    <property type="entry name" value="OS07G0161500 PROTEIN"/>
    <property type="match status" value="1"/>
</dbReference>
<gene>
    <name evidence="3" type="ORF">QYE76_069922</name>
</gene>
<sequence>MLSFLSRRQLCGSWWRRSRSTFKRQRKPKLQIRRLPQEIVDLVVSFLPMKDAARTSVLSSEWRQGWVSYPKLTLNSETMLGIRRGDIYYASKEKEEKYRGKFIENVHAVMRQHQGFWLEEFVLEYGFHEMDAHHIDSWVTRAASMRLKRLVIDLSELRLDCRFDLEQYAFALQLLDEISTVEHLCILELRNLSLKPIGDFRGFLNLTMLELQHVRVAKDDLESMLCKCPALERLALNLWGRFVSLQIGHQLRRLEHLSLGDATLVEKLQIDAINLKTVSHSDNICEIVTRKDSRITEVIADMKTIPNVDTCIGYKDTLQYIFTGLPSASPCLEKLSLDIWENIQVCLSNVAFLVLHLG</sequence>